<reference evidence="2 4" key="1">
    <citation type="submission" date="2017-11" db="EMBL/GenBank/DDBJ databases">
        <title>The genome of Rhizophagus clarus HR1 reveals common genetic basis of auxotrophy among arbuscular mycorrhizal fungi.</title>
        <authorList>
            <person name="Kobayashi Y."/>
        </authorList>
    </citation>
    <scope>NUCLEOTIDE SEQUENCE [LARGE SCALE GENOMIC DNA]</scope>
    <source>
        <strain evidence="2 4">HR1</strain>
    </source>
</reference>
<comment type="caution">
    <text evidence="2">The sequence shown here is derived from an EMBL/GenBank/DDBJ whole genome shotgun (WGS) entry which is preliminary data.</text>
</comment>
<evidence type="ECO:0000313" key="4">
    <source>
        <dbReference type="Proteomes" id="UP000247702"/>
    </source>
</evidence>
<dbReference type="OrthoDB" id="2393748at2759"/>
<keyword evidence="1" id="KW-0472">Membrane</keyword>
<sequence>MGKKKLKYSHFCFCLGLRPGVIISSVLWLIEGIVFSTLFVKSSTRNYKSLDGTGEEVIPLLYYYVDALSKVLSIYFIILSIISTYGLASLLIYKSTPLLRMYSYTSWFFAVFINSVLIIVSIIAMTIIRKSYIDYCNRYENRQDCKLFVNSQLVWLFIVLFIQSSLHIYFSIILRTYVKNRVQMEKKKKRSLLKANNLFNIKIDKMFGDRVIDLN</sequence>
<dbReference type="AlphaFoldDB" id="A0A2Z6SE75"/>
<dbReference type="EMBL" id="BLAL01000196">
    <property type="protein sequence ID" value="GES90582.1"/>
    <property type="molecule type" value="Genomic_DNA"/>
</dbReference>
<evidence type="ECO:0000313" key="3">
    <source>
        <dbReference type="EMBL" id="GES90582.1"/>
    </source>
</evidence>
<accession>A0A2Z6SE75</accession>
<gene>
    <name evidence="3" type="ORF">RCL2_001742200</name>
    <name evidence="2" type="ORF">RclHR1_05030016</name>
</gene>
<reference evidence="3" key="2">
    <citation type="submission" date="2019-10" db="EMBL/GenBank/DDBJ databases">
        <title>Conservation and host-specific expression of non-tandemly repeated heterogenous ribosome RNA gene in arbuscular mycorrhizal fungi.</title>
        <authorList>
            <person name="Maeda T."/>
            <person name="Kobayashi Y."/>
            <person name="Nakagawa T."/>
            <person name="Ezawa T."/>
            <person name="Yamaguchi K."/>
            <person name="Bino T."/>
            <person name="Nishimoto Y."/>
            <person name="Shigenobu S."/>
            <person name="Kawaguchi M."/>
        </authorList>
    </citation>
    <scope>NUCLEOTIDE SEQUENCE</scope>
    <source>
        <strain evidence="3">HR1</strain>
    </source>
</reference>
<feature type="transmembrane region" description="Helical" evidence="1">
    <location>
        <begin position="153"/>
        <end position="178"/>
    </location>
</feature>
<keyword evidence="4" id="KW-1185">Reference proteome</keyword>
<keyword evidence="1" id="KW-0812">Transmembrane</keyword>
<evidence type="ECO:0000313" key="2">
    <source>
        <dbReference type="EMBL" id="GBC03259.1"/>
    </source>
</evidence>
<dbReference type="EMBL" id="BEXD01003875">
    <property type="protein sequence ID" value="GBC03259.1"/>
    <property type="molecule type" value="Genomic_DNA"/>
</dbReference>
<dbReference type="Proteomes" id="UP000247702">
    <property type="component" value="Unassembled WGS sequence"/>
</dbReference>
<dbReference type="Proteomes" id="UP000615446">
    <property type="component" value="Unassembled WGS sequence"/>
</dbReference>
<protein>
    <submittedName>
        <fullName evidence="2">Uncharacterized protein</fullName>
    </submittedName>
</protein>
<proteinExistence type="predicted"/>
<keyword evidence="1" id="KW-1133">Transmembrane helix</keyword>
<feature type="transmembrane region" description="Helical" evidence="1">
    <location>
        <begin position="21"/>
        <end position="40"/>
    </location>
</feature>
<evidence type="ECO:0000256" key="1">
    <source>
        <dbReference type="SAM" id="Phobius"/>
    </source>
</evidence>
<name>A0A2Z6SE75_9GLOM</name>
<feature type="transmembrane region" description="Helical" evidence="1">
    <location>
        <begin position="105"/>
        <end position="128"/>
    </location>
</feature>
<organism evidence="2 4">
    <name type="scientific">Rhizophagus clarus</name>
    <dbReference type="NCBI Taxonomy" id="94130"/>
    <lineage>
        <taxon>Eukaryota</taxon>
        <taxon>Fungi</taxon>
        <taxon>Fungi incertae sedis</taxon>
        <taxon>Mucoromycota</taxon>
        <taxon>Glomeromycotina</taxon>
        <taxon>Glomeromycetes</taxon>
        <taxon>Glomerales</taxon>
        <taxon>Glomeraceae</taxon>
        <taxon>Rhizophagus</taxon>
    </lineage>
</organism>
<feature type="transmembrane region" description="Helical" evidence="1">
    <location>
        <begin position="72"/>
        <end position="93"/>
    </location>
</feature>